<keyword evidence="6 8" id="KW-0496">Mitochondrion</keyword>
<reference evidence="10 11" key="1">
    <citation type="journal article" date="2021" name="Sci. Rep.">
        <title>The genome of the diatom Chaetoceros tenuissimus carries an ancient integrated fragment of an extant virus.</title>
        <authorList>
            <person name="Hongo Y."/>
            <person name="Kimura K."/>
            <person name="Takaki Y."/>
            <person name="Yoshida Y."/>
            <person name="Baba S."/>
            <person name="Kobayashi G."/>
            <person name="Nagasaki K."/>
            <person name="Hano T."/>
            <person name="Tomaru Y."/>
        </authorList>
    </citation>
    <scope>NUCLEOTIDE SEQUENCE [LARGE SCALE GENOMIC DNA]</scope>
    <source>
        <strain evidence="10 11">NIES-3715</strain>
    </source>
</reference>
<dbReference type="GO" id="GO:0015031">
    <property type="term" value="P:protein transport"/>
    <property type="evidence" value="ECO:0007669"/>
    <property type="project" value="UniProtKB-KW"/>
</dbReference>
<comment type="function">
    <text evidence="8">Mitochondrial intermembrane chaperone that participates in the import and insertion of some multi-pass transmembrane proteins into the mitochondrial inner membrane. Also required for the transfer of beta-barrel precursors from the TOM complex to the sorting and assembly machinery (SAM complex) of the outer membrane. Acts as a chaperone-like protein that protects the hydrophobic precursors from aggregation and guide them through the mitochondrial intermembrane space.</text>
</comment>
<evidence type="ECO:0000256" key="4">
    <source>
        <dbReference type="ARBA" id="ARBA00022927"/>
    </source>
</evidence>
<dbReference type="EMBL" id="BLLK01000045">
    <property type="protein sequence ID" value="GFH51166.1"/>
    <property type="molecule type" value="Genomic_DNA"/>
</dbReference>
<dbReference type="AlphaFoldDB" id="A0AAD3H5M1"/>
<comment type="caution">
    <text evidence="10">The sequence shown here is derived from an EMBL/GenBank/DDBJ whole genome shotgun (WGS) entry which is preliminary data.</text>
</comment>
<dbReference type="Gene3D" id="1.10.287.810">
    <property type="entry name" value="Mitochondrial import inner membrane translocase subunit tim13 like domains"/>
    <property type="match status" value="1"/>
</dbReference>
<evidence type="ECO:0000256" key="3">
    <source>
        <dbReference type="ARBA" id="ARBA00022833"/>
    </source>
</evidence>
<gene>
    <name evidence="10" type="ORF">CTEN210_07642</name>
</gene>
<evidence type="ECO:0000256" key="8">
    <source>
        <dbReference type="RuleBase" id="RU367043"/>
    </source>
</evidence>
<dbReference type="InterPro" id="IPR050673">
    <property type="entry name" value="Mito_inner_translocase_sub"/>
</dbReference>
<evidence type="ECO:0000256" key="1">
    <source>
        <dbReference type="ARBA" id="ARBA00022448"/>
    </source>
</evidence>
<evidence type="ECO:0000259" key="9">
    <source>
        <dbReference type="Pfam" id="PF02953"/>
    </source>
</evidence>
<sequence>MDVKLDAALQKKLEQNVINSTMKQNIDLMSKLADQCFDECVHQFPSRILSKDETKCIEHCADRFIALSQRVGQKYQEVQHKRVLEEKLRQMELNKK</sequence>
<dbReference type="GO" id="GO:0046872">
    <property type="term" value="F:metal ion binding"/>
    <property type="evidence" value="ECO:0007669"/>
    <property type="project" value="UniProtKB-KW"/>
</dbReference>
<evidence type="ECO:0000256" key="2">
    <source>
        <dbReference type="ARBA" id="ARBA00022723"/>
    </source>
</evidence>
<keyword evidence="2" id="KW-0479">Metal-binding</keyword>
<keyword evidence="8" id="KW-0472">Membrane</keyword>
<keyword evidence="8" id="KW-0143">Chaperone</keyword>
<dbReference type="GO" id="GO:0005743">
    <property type="term" value="C:mitochondrial inner membrane"/>
    <property type="evidence" value="ECO:0007669"/>
    <property type="project" value="UniProtKB-SubCell"/>
</dbReference>
<keyword evidence="8" id="KW-0999">Mitochondrion inner membrane</keyword>
<accession>A0AAD3H5M1</accession>
<keyword evidence="3" id="KW-0862">Zinc</keyword>
<dbReference type="PANTHER" id="PTHR13172">
    <property type="entry name" value="MITOCHONDRIAL IMPORT INNER MEMBRANE TRANSLOCASE SUBUNIT TIM9B"/>
    <property type="match status" value="1"/>
</dbReference>
<keyword evidence="5 8" id="KW-0811">Translocation</keyword>
<feature type="domain" description="Tim10-like" evidence="9">
    <location>
        <begin position="21"/>
        <end position="77"/>
    </location>
</feature>
<comment type="similarity">
    <text evidence="8">Belongs to the small Tim family.</text>
</comment>
<evidence type="ECO:0000313" key="11">
    <source>
        <dbReference type="Proteomes" id="UP001054902"/>
    </source>
</evidence>
<evidence type="ECO:0000313" key="10">
    <source>
        <dbReference type="EMBL" id="GFH51166.1"/>
    </source>
</evidence>
<dbReference type="Pfam" id="PF02953">
    <property type="entry name" value="zf-Tim10_DDP"/>
    <property type="match status" value="1"/>
</dbReference>
<organism evidence="10 11">
    <name type="scientific">Chaetoceros tenuissimus</name>
    <dbReference type="NCBI Taxonomy" id="426638"/>
    <lineage>
        <taxon>Eukaryota</taxon>
        <taxon>Sar</taxon>
        <taxon>Stramenopiles</taxon>
        <taxon>Ochrophyta</taxon>
        <taxon>Bacillariophyta</taxon>
        <taxon>Coscinodiscophyceae</taxon>
        <taxon>Chaetocerotophycidae</taxon>
        <taxon>Chaetocerotales</taxon>
        <taxon>Chaetocerotaceae</taxon>
        <taxon>Chaetoceros</taxon>
    </lineage>
</organism>
<keyword evidence="11" id="KW-1185">Reference proteome</keyword>
<evidence type="ECO:0000256" key="6">
    <source>
        <dbReference type="ARBA" id="ARBA00023128"/>
    </source>
</evidence>
<comment type="subunit">
    <text evidence="8">Heterohexamer.</text>
</comment>
<dbReference type="Proteomes" id="UP001054902">
    <property type="component" value="Unassembled WGS sequence"/>
</dbReference>
<keyword evidence="1 8" id="KW-0813">Transport</keyword>
<dbReference type="InterPro" id="IPR004217">
    <property type="entry name" value="Tim10-like"/>
</dbReference>
<name>A0AAD3H5M1_9STRA</name>
<comment type="subcellular location">
    <subcellularLocation>
        <location evidence="8">Mitochondrion inner membrane</location>
        <topology evidence="8">Peripheral membrane protein</topology>
        <orientation evidence="8">Intermembrane side</orientation>
    </subcellularLocation>
</comment>
<evidence type="ECO:0000256" key="7">
    <source>
        <dbReference type="ARBA" id="ARBA00023157"/>
    </source>
</evidence>
<evidence type="ECO:0000256" key="5">
    <source>
        <dbReference type="ARBA" id="ARBA00023010"/>
    </source>
</evidence>
<protein>
    <recommendedName>
        <fullName evidence="8">Mitochondrial import inner membrane translocase subunit</fullName>
    </recommendedName>
</protein>
<dbReference type="InterPro" id="IPR035427">
    <property type="entry name" value="Tim10-like_dom_sf"/>
</dbReference>
<keyword evidence="7 8" id="KW-1015">Disulfide bond</keyword>
<comment type="domain">
    <text evidence="8">The twin CX3C motif contains 4 conserved Cys residues that form 2 disulfide bonds in the mitochondrial intermembrane space.</text>
</comment>
<proteinExistence type="inferred from homology"/>
<keyword evidence="4 8" id="KW-0653">Protein transport</keyword>
<dbReference type="SUPFAM" id="SSF144122">
    <property type="entry name" value="Tim10-like"/>
    <property type="match status" value="1"/>
</dbReference>